<dbReference type="SUPFAM" id="SSF52172">
    <property type="entry name" value="CheY-like"/>
    <property type="match status" value="1"/>
</dbReference>
<keyword evidence="2 7" id="KW-0238">DNA-binding</keyword>
<dbReference type="Pfam" id="PF00072">
    <property type="entry name" value="Response_reg"/>
    <property type="match status" value="1"/>
</dbReference>
<dbReference type="CDD" id="cd17536">
    <property type="entry name" value="REC_YesN-like"/>
    <property type="match status" value="1"/>
</dbReference>
<keyword evidence="1" id="KW-0805">Transcription regulation</keyword>
<dbReference type="SMART" id="SM00448">
    <property type="entry name" value="REC"/>
    <property type="match status" value="1"/>
</dbReference>
<dbReference type="PRINTS" id="PR00032">
    <property type="entry name" value="HTHARAC"/>
</dbReference>
<evidence type="ECO:0000256" key="2">
    <source>
        <dbReference type="ARBA" id="ARBA00023125"/>
    </source>
</evidence>
<dbReference type="InterPro" id="IPR020449">
    <property type="entry name" value="Tscrpt_reg_AraC-type_HTH"/>
</dbReference>
<protein>
    <submittedName>
        <fullName evidence="7">DNA-binding response regulator</fullName>
    </submittedName>
</protein>
<dbReference type="InterPro" id="IPR001789">
    <property type="entry name" value="Sig_transdc_resp-reg_receiver"/>
</dbReference>
<evidence type="ECO:0000259" key="6">
    <source>
        <dbReference type="PROSITE" id="PS50110"/>
    </source>
</evidence>
<evidence type="ECO:0000256" key="3">
    <source>
        <dbReference type="ARBA" id="ARBA00023163"/>
    </source>
</evidence>
<feature type="domain" description="Response regulatory" evidence="6">
    <location>
        <begin position="6"/>
        <end position="125"/>
    </location>
</feature>
<dbReference type="SMART" id="SM00342">
    <property type="entry name" value="HTH_ARAC"/>
    <property type="match status" value="1"/>
</dbReference>
<reference evidence="7 8" key="1">
    <citation type="submission" date="2021-03" db="EMBL/GenBank/DDBJ databases">
        <title>Antimicrobial resistance genes in bacteria isolated from Japanese honey, and their potential for conferring macrolide and lincosamide resistance in the American foulbrood pathogen Paenibacillus larvae.</title>
        <authorList>
            <person name="Okamoto M."/>
            <person name="Kumagai M."/>
            <person name="Kanamori H."/>
            <person name="Takamatsu D."/>
        </authorList>
    </citation>
    <scope>NUCLEOTIDE SEQUENCE [LARGE SCALE GENOMIC DNA]</scope>
    <source>
        <strain evidence="7 8">J42TS3</strain>
    </source>
</reference>
<organism evidence="7 8">
    <name type="scientific">Paenibacillus vini</name>
    <dbReference type="NCBI Taxonomy" id="1476024"/>
    <lineage>
        <taxon>Bacteria</taxon>
        <taxon>Bacillati</taxon>
        <taxon>Bacillota</taxon>
        <taxon>Bacilli</taxon>
        <taxon>Bacillales</taxon>
        <taxon>Paenibacillaceae</taxon>
        <taxon>Paenibacillus</taxon>
    </lineage>
</organism>
<gene>
    <name evidence="7" type="ORF">J42TS3_16800</name>
</gene>
<dbReference type="InterPro" id="IPR018060">
    <property type="entry name" value="HTH_AraC"/>
</dbReference>
<dbReference type="RefSeq" id="WP_213654400.1">
    <property type="nucleotide sequence ID" value="NZ_BOSL01000004.1"/>
</dbReference>
<feature type="domain" description="HTH araC/xylS-type" evidence="5">
    <location>
        <begin position="160"/>
        <end position="258"/>
    </location>
</feature>
<dbReference type="PANTHER" id="PTHR43280:SF28">
    <property type="entry name" value="HTH-TYPE TRANSCRIPTIONAL ACTIVATOR RHAS"/>
    <property type="match status" value="1"/>
</dbReference>
<evidence type="ECO:0000313" key="8">
    <source>
        <dbReference type="Proteomes" id="UP000679992"/>
    </source>
</evidence>
<evidence type="ECO:0000256" key="4">
    <source>
        <dbReference type="PROSITE-ProRule" id="PRU00169"/>
    </source>
</evidence>
<dbReference type="Proteomes" id="UP000679992">
    <property type="component" value="Unassembled WGS sequence"/>
</dbReference>
<dbReference type="PROSITE" id="PS00041">
    <property type="entry name" value="HTH_ARAC_FAMILY_1"/>
    <property type="match status" value="1"/>
</dbReference>
<dbReference type="Gene3D" id="1.10.10.60">
    <property type="entry name" value="Homeodomain-like"/>
    <property type="match status" value="2"/>
</dbReference>
<dbReference type="PANTHER" id="PTHR43280">
    <property type="entry name" value="ARAC-FAMILY TRANSCRIPTIONAL REGULATOR"/>
    <property type="match status" value="1"/>
</dbReference>
<comment type="caution">
    <text evidence="7">The sequence shown here is derived from an EMBL/GenBank/DDBJ whole genome shotgun (WGS) entry which is preliminary data.</text>
</comment>
<dbReference type="Gene3D" id="3.40.50.2300">
    <property type="match status" value="1"/>
</dbReference>
<keyword evidence="8" id="KW-1185">Reference proteome</keyword>
<feature type="modified residue" description="4-aspartylphosphate" evidence="4">
    <location>
        <position position="58"/>
    </location>
</feature>
<keyword evidence="3" id="KW-0804">Transcription</keyword>
<evidence type="ECO:0000256" key="1">
    <source>
        <dbReference type="ARBA" id="ARBA00023015"/>
    </source>
</evidence>
<dbReference type="GO" id="GO:0003677">
    <property type="term" value="F:DNA binding"/>
    <property type="evidence" value="ECO:0007669"/>
    <property type="project" value="UniProtKB-KW"/>
</dbReference>
<dbReference type="Pfam" id="PF12833">
    <property type="entry name" value="HTH_18"/>
    <property type="match status" value="1"/>
</dbReference>
<evidence type="ECO:0000259" key="5">
    <source>
        <dbReference type="PROSITE" id="PS01124"/>
    </source>
</evidence>
<dbReference type="InterPro" id="IPR018062">
    <property type="entry name" value="HTH_AraC-typ_CS"/>
</dbReference>
<proteinExistence type="predicted"/>
<dbReference type="EMBL" id="BOSL01000004">
    <property type="protein sequence ID" value="GIP52645.1"/>
    <property type="molecule type" value="Genomic_DNA"/>
</dbReference>
<dbReference type="PROSITE" id="PS50110">
    <property type="entry name" value="RESPONSE_REGULATORY"/>
    <property type="match status" value="1"/>
</dbReference>
<dbReference type="SUPFAM" id="SSF46689">
    <property type="entry name" value="Homeodomain-like"/>
    <property type="match status" value="2"/>
</dbReference>
<accession>A0ABQ4MB36</accession>
<dbReference type="InterPro" id="IPR009057">
    <property type="entry name" value="Homeodomain-like_sf"/>
</dbReference>
<name>A0ABQ4MB36_9BACL</name>
<dbReference type="InterPro" id="IPR011006">
    <property type="entry name" value="CheY-like_superfamily"/>
</dbReference>
<evidence type="ECO:0000313" key="7">
    <source>
        <dbReference type="EMBL" id="GIP52645.1"/>
    </source>
</evidence>
<dbReference type="PROSITE" id="PS01124">
    <property type="entry name" value="HTH_ARAC_FAMILY_2"/>
    <property type="match status" value="1"/>
</dbReference>
<sequence length="266" mass="30535">MFKPKTILIVDDEPRTRQGLKNMLEAWGGGRFEVKTADNGRDAITILENEPVHLLITDIRMPEITGLNLVKQLESASLTYKPAVILISGYAEFDYAHQGIQLGVVEYLLKPIRKDKLIEAVEQALEAGEHRNRISRIQRIVDSKLIQATDDMEPVSEPVREALQYVEAHLNEGFGLREVADHVHLNPSYFSVLFKEQMQMTFIEYLTRVRIQKAKELLLQTRLSVAEIAEHVGYQTTKYFNKVFKEYEGHSPGLYRSEVRNQNPEV</sequence>
<keyword evidence="4" id="KW-0597">Phosphoprotein</keyword>